<evidence type="ECO:0000313" key="2">
    <source>
        <dbReference type="Proteomes" id="UP000094936"/>
    </source>
</evidence>
<dbReference type="InterPro" id="IPR012337">
    <property type="entry name" value="RNaseH-like_sf"/>
</dbReference>
<organism evidence="1 2">
    <name type="scientific">Veronia pacifica</name>
    <dbReference type="NCBI Taxonomy" id="1080227"/>
    <lineage>
        <taxon>Bacteria</taxon>
        <taxon>Pseudomonadati</taxon>
        <taxon>Pseudomonadota</taxon>
        <taxon>Gammaproteobacteria</taxon>
        <taxon>Vibrionales</taxon>
        <taxon>Vibrionaceae</taxon>
        <taxon>Veronia</taxon>
    </lineage>
</organism>
<name>A0A1C3EBB4_9GAMM</name>
<dbReference type="SUPFAM" id="SSF53098">
    <property type="entry name" value="Ribonuclease H-like"/>
    <property type="match status" value="1"/>
</dbReference>
<dbReference type="OrthoDB" id="5705783at2"/>
<evidence type="ECO:0008006" key="3">
    <source>
        <dbReference type="Google" id="ProtNLM"/>
    </source>
</evidence>
<keyword evidence="2" id="KW-1185">Reference proteome</keyword>
<dbReference type="RefSeq" id="WP_068905190.1">
    <property type="nucleotide sequence ID" value="NZ_JBHUIF010000009.1"/>
</dbReference>
<evidence type="ECO:0000313" key="1">
    <source>
        <dbReference type="EMBL" id="ODA30484.1"/>
    </source>
</evidence>
<reference evidence="1 2" key="1">
    <citation type="submission" date="2016-05" db="EMBL/GenBank/DDBJ databases">
        <title>Genomic Taxonomy of the Vibrionaceae.</title>
        <authorList>
            <person name="Gomez-Gil B."/>
            <person name="Enciso-Ibarra J."/>
        </authorList>
    </citation>
    <scope>NUCLEOTIDE SEQUENCE [LARGE SCALE GENOMIC DNA]</scope>
    <source>
        <strain evidence="1 2">CAIM 1920</strain>
    </source>
</reference>
<dbReference type="STRING" id="1080227.A8L45_20185"/>
<dbReference type="Proteomes" id="UP000094936">
    <property type="component" value="Unassembled WGS sequence"/>
</dbReference>
<protein>
    <recommendedName>
        <fullName evidence="3">Exonuclease domain-containing protein</fullName>
    </recommendedName>
</protein>
<gene>
    <name evidence="1" type="ORF">A8L45_20185</name>
</gene>
<accession>A0A1C3EBB4</accession>
<proteinExistence type="predicted"/>
<comment type="caution">
    <text evidence="1">The sequence shown here is derived from an EMBL/GenBank/DDBJ whole genome shotgun (WGS) entry which is preliminary data.</text>
</comment>
<dbReference type="AlphaFoldDB" id="A0A1C3EBB4"/>
<dbReference type="EMBL" id="LYBM01000053">
    <property type="protein sequence ID" value="ODA30484.1"/>
    <property type="molecule type" value="Genomic_DNA"/>
</dbReference>
<sequence>MWVTLDFESSGLCDESYPIEVGYSLPDGTSYSLLIDPLSSSESWVQWDDNAERLEHGISRAELESRGIPVQKVCRHLNENLFCYDHILCDSQWDLFWLGRLYRAAHMRPSFTLKEVGHWLGNFDGVCREDFTQAMSNITFLHRAEPDARCIRRALSSVLS</sequence>